<dbReference type="EMBL" id="QLMC01000001">
    <property type="protein sequence ID" value="RAK03133.1"/>
    <property type="molecule type" value="Genomic_DNA"/>
</dbReference>
<evidence type="ECO:0000313" key="1">
    <source>
        <dbReference type="EMBL" id="RAK03133.1"/>
    </source>
</evidence>
<organism evidence="1 2">
    <name type="scientific">Larkinella arboricola</name>
    <dbReference type="NCBI Taxonomy" id="643671"/>
    <lineage>
        <taxon>Bacteria</taxon>
        <taxon>Pseudomonadati</taxon>
        <taxon>Bacteroidota</taxon>
        <taxon>Cytophagia</taxon>
        <taxon>Cytophagales</taxon>
        <taxon>Spirosomataceae</taxon>
        <taxon>Larkinella</taxon>
    </lineage>
</organism>
<proteinExistence type="predicted"/>
<evidence type="ECO:0000313" key="2">
    <source>
        <dbReference type="Proteomes" id="UP000248790"/>
    </source>
</evidence>
<dbReference type="InterPro" id="IPR021272">
    <property type="entry name" value="DUF2851"/>
</dbReference>
<dbReference type="Proteomes" id="UP000248790">
    <property type="component" value="Unassembled WGS sequence"/>
</dbReference>
<comment type="caution">
    <text evidence="1">The sequence shown here is derived from an EMBL/GenBank/DDBJ whole genome shotgun (WGS) entry which is preliminary data.</text>
</comment>
<dbReference type="OrthoDB" id="1005072at2"/>
<dbReference type="Pfam" id="PF11013">
    <property type="entry name" value="DUF2851"/>
    <property type="match status" value="1"/>
</dbReference>
<dbReference type="RefSeq" id="WP_111627271.1">
    <property type="nucleotide sequence ID" value="NZ_QLMC01000001.1"/>
</dbReference>
<protein>
    <submittedName>
        <fullName evidence="1">Uncharacterized protein DUF2851</fullName>
    </submittedName>
</protein>
<dbReference type="AlphaFoldDB" id="A0A327XB83"/>
<sequence length="433" mass="49466">MAEDFLYFLWQFQYFRTTDLRTVEGETLRVIHPGYRNPDSGPDFTQARLLVGNVEWVGTVEAHIRAGYWLLHRHHQDRAYDNVILHIVWDQEAVVLKRSDGSVIPTLCLSERVERSLLYRYQTLLAEAGTIPCAGRIGDVESLRRTAMFDKVLLQRLERKAAGVMDLFRMAGQDWEETTYRLLAAAFGFQVNAEPFEQVSRQVPLKILHKHRDNLLQIEALLFGTAGLLNDAEPDAYQATLLREYGFLAVKYQLTAKQVPAHSWKWARLRPANFPTLRLAQFAKLLTYKNSLFSLLIETDESAALLRHLQVTPSVYWQTHYRFGKSSDTVLATLGQASAENLLINVVLPLLVAYSHHKDQPDYRERAVALLEQLPAENNRVTRVWQELGIPIQTAFDSQASIELYKNYCQTKQCLSCQIGVSLLKGCPKTMGS</sequence>
<name>A0A327XB83_LARAB</name>
<gene>
    <name evidence="1" type="ORF">LX87_01255</name>
</gene>
<keyword evidence="2" id="KW-1185">Reference proteome</keyword>
<reference evidence="1 2" key="1">
    <citation type="submission" date="2018-06" db="EMBL/GenBank/DDBJ databases">
        <title>Genomic Encyclopedia of Archaeal and Bacterial Type Strains, Phase II (KMG-II): from individual species to whole genera.</title>
        <authorList>
            <person name="Goeker M."/>
        </authorList>
    </citation>
    <scope>NUCLEOTIDE SEQUENCE [LARGE SCALE GENOMIC DNA]</scope>
    <source>
        <strain evidence="1 2">DSM 21851</strain>
    </source>
</reference>
<accession>A0A327XB83</accession>